<keyword evidence="2 5" id="KW-0396">Initiation factor</keyword>
<dbReference type="HAMAP" id="MF_03005">
    <property type="entry name" value="eIF3f"/>
    <property type="match status" value="1"/>
</dbReference>
<dbReference type="InterPro" id="IPR024969">
    <property type="entry name" value="EIF3F/CSN6-like_C"/>
</dbReference>
<dbReference type="GO" id="GO:0008237">
    <property type="term" value="F:metallopeptidase activity"/>
    <property type="evidence" value="ECO:0007669"/>
    <property type="project" value="InterPro"/>
</dbReference>
<dbReference type="InParanoid" id="A0A7M7LL18"/>
<reference evidence="7" key="2">
    <citation type="submission" date="2021-01" db="UniProtKB">
        <authorList>
            <consortium name="EnsemblMetazoa"/>
        </authorList>
    </citation>
    <scope>IDENTIFICATION</scope>
</reference>
<keyword evidence="1 5" id="KW-0963">Cytoplasm</keyword>
<dbReference type="RefSeq" id="XP_001199439.1">
    <property type="nucleotide sequence ID" value="XM_001199439.4"/>
</dbReference>
<dbReference type="PROSITE" id="PS50249">
    <property type="entry name" value="MPN"/>
    <property type="match status" value="1"/>
</dbReference>
<dbReference type="InterPro" id="IPR027531">
    <property type="entry name" value="eIF3f"/>
</dbReference>
<comment type="subcellular location">
    <subcellularLocation>
        <location evidence="5">Cytoplasm</location>
    </subcellularLocation>
</comment>
<accession>A0A7M7LL18</accession>
<evidence type="ECO:0000256" key="2">
    <source>
        <dbReference type="ARBA" id="ARBA00022540"/>
    </source>
</evidence>
<evidence type="ECO:0000256" key="5">
    <source>
        <dbReference type="HAMAP-Rule" id="MF_03005"/>
    </source>
</evidence>
<dbReference type="Gene3D" id="3.40.140.10">
    <property type="entry name" value="Cytidine Deaminase, domain 2"/>
    <property type="match status" value="1"/>
</dbReference>
<dbReference type="PANTHER" id="PTHR10540:SF6">
    <property type="entry name" value="EUKARYOTIC TRANSLATION INITIATION FACTOR 3 SUBUNIT F"/>
    <property type="match status" value="1"/>
</dbReference>
<evidence type="ECO:0000313" key="7">
    <source>
        <dbReference type="EnsemblMetazoa" id="XP_001199439"/>
    </source>
</evidence>
<dbReference type="CDD" id="cd08064">
    <property type="entry name" value="MPN_eIF3f"/>
    <property type="match status" value="1"/>
</dbReference>
<proteinExistence type="inferred from homology"/>
<dbReference type="Pfam" id="PF01398">
    <property type="entry name" value="JAB"/>
    <property type="match status" value="1"/>
</dbReference>
<dbReference type="GeneID" id="763457"/>
<dbReference type="GO" id="GO:0016282">
    <property type="term" value="C:eukaryotic 43S preinitiation complex"/>
    <property type="evidence" value="ECO:0007669"/>
    <property type="project" value="UniProtKB-UniRule"/>
</dbReference>
<dbReference type="Pfam" id="PF13012">
    <property type="entry name" value="MitMem_reg"/>
    <property type="match status" value="1"/>
</dbReference>
<dbReference type="AlphaFoldDB" id="A0A7M7LL18"/>
<dbReference type="SMART" id="SM00232">
    <property type="entry name" value="JAB_MPN"/>
    <property type="match status" value="1"/>
</dbReference>
<dbReference type="GO" id="GO:0031369">
    <property type="term" value="F:translation initiation factor binding"/>
    <property type="evidence" value="ECO:0000318"/>
    <property type="project" value="GO_Central"/>
</dbReference>
<keyword evidence="8" id="KW-1185">Reference proteome</keyword>
<dbReference type="GO" id="GO:0006413">
    <property type="term" value="P:translational initiation"/>
    <property type="evidence" value="ECO:0000318"/>
    <property type="project" value="GO_Central"/>
</dbReference>
<comment type="similarity">
    <text evidence="5">Belongs to the eIF-3 subunit F family.</text>
</comment>
<evidence type="ECO:0000259" key="6">
    <source>
        <dbReference type="PROSITE" id="PS50249"/>
    </source>
</evidence>
<dbReference type="InterPro" id="IPR000555">
    <property type="entry name" value="JAMM/MPN+_dom"/>
</dbReference>
<dbReference type="Proteomes" id="UP000007110">
    <property type="component" value="Unassembled WGS sequence"/>
</dbReference>
<evidence type="ECO:0000256" key="4">
    <source>
        <dbReference type="ARBA" id="ARBA00059951"/>
    </source>
</evidence>
<evidence type="ECO:0000313" key="8">
    <source>
        <dbReference type="Proteomes" id="UP000007110"/>
    </source>
</evidence>
<dbReference type="GO" id="GO:0071541">
    <property type="term" value="C:eukaryotic translation initiation factor 3 complex, eIF3m"/>
    <property type="evidence" value="ECO:0000318"/>
    <property type="project" value="GO_Central"/>
</dbReference>
<dbReference type="CTD" id="8665"/>
<sequence length="281" mass="31649">MAVSLKVVNIHPVVLFSIVDSYERRTDDAARVIGTLLGTCIQGVVEVTNCFCVPHNESEDEVAVDMEFAKNMFELHKKVNSWENIVGWYATGRDITGHSVLIHDYYSRECQNPIHVTVDTTMVDLNMSVKTWVRQNMGVPDKSQGTVFIPIPMKISFHQPEKVAMDALIRETEPNRKTIELTTDLQYVSKASGKLQEMLTRVLQYVDDILSGKIQADNQIGRFLMNLVSNVPKLQPDEFDEMLNNSMKDLLMVVYLSGLIETQLTLNEKLTLSKAANAVAV</sequence>
<dbReference type="PANTHER" id="PTHR10540">
    <property type="entry name" value="EUKARYOTIC TRANSLATION INITIATION FACTOR 3 SUBUNIT F-RELATED"/>
    <property type="match status" value="1"/>
</dbReference>
<dbReference type="KEGG" id="spu:763457"/>
<comment type="subunit">
    <text evidence="5">Component of the eukaryotic translation initiation factor 3 (eIF-3) complex.</text>
</comment>
<evidence type="ECO:0000256" key="3">
    <source>
        <dbReference type="ARBA" id="ARBA00022917"/>
    </source>
</evidence>
<protein>
    <recommendedName>
        <fullName evidence="5">Eukaryotic translation initiation factor 3 subunit F</fullName>
        <shortName evidence="5">eIF3f</shortName>
    </recommendedName>
    <alternativeName>
        <fullName evidence="5">Eukaryotic translation initiation factor 3 subunit 5</fullName>
    </alternativeName>
</protein>
<dbReference type="GO" id="GO:0101005">
    <property type="term" value="F:deubiquitinase activity"/>
    <property type="evidence" value="ECO:0007669"/>
    <property type="project" value="UniProtKB-ARBA"/>
</dbReference>
<feature type="domain" description="MPN" evidence="6">
    <location>
        <begin position="8"/>
        <end position="138"/>
    </location>
</feature>
<reference evidence="8" key="1">
    <citation type="submission" date="2015-02" db="EMBL/GenBank/DDBJ databases">
        <title>Genome sequencing for Strongylocentrotus purpuratus.</title>
        <authorList>
            <person name="Murali S."/>
            <person name="Liu Y."/>
            <person name="Vee V."/>
            <person name="English A."/>
            <person name="Wang M."/>
            <person name="Skinner E."/>
            <person name="Han Y."/>
            <person name="Muzny D.M."/>
            <person name="Worley K.C."/>
            <person name="Gibbs R.A."/>
        </authorList>
    </citation>
    <scope>NUCLEOTIDE SEQUENCE</scope>
</reference>
<dbReference type="FunFam" id="3.40.140.10:FF:000014">
    <property type="entry name" value="Eukaryotic translation initiation factor 3 subunit F"/>
    <property type="match status" value="1"/>
</dbReference>
<name>A0A7M7LL18_STRPU</name>
<comment type="function">
    <text evidence="4">Deubiquitinates activated NOTCH1, promoting its nuclear import, thereby acting as a positive regulator of Notch signaling.</text>
</comment>
<organism evidence="7 8">
    <name type="scientific">Strongylocentrotus purpuratus</name>
    <name type="common">Purple sea urchin</name>
    <dbReference type="NCBI Taxonomy" id="7668"/>
    <lineage>
        <taxon>Eukaryota</taxon>
        <taxon>Metazoa</taxon>
        <taxon>Echinodermata</taxon>
        <taxon>Eleutherozoa</taxon>
        <taxon>Echinozoa</taxon>
        <taxon>Echinoidea</taxon>
        <taxon>Euechinoidea</taxon>
        <taxon>Echinacea</taxon>
        <taxon>Camarodonta</taxon>
        <taxon>Echinidea</taxon>
        <taxon>Strongylocentrotidae</taxon>
        <taxon>Strongylocentrotus</taxon>
    </lineage>
</organism>
<dbReference type="GO" id="GO:0033290">
    <property type="term" value="C:eukaryotic 48S preinitiation complex"/>
    <property type="evidence" value="ECO:0007669"/>
    <property type="project" value="UniProtKB-UniRule"/>
</dbReference>
<comment type="function">
    <text evidence="5">Component of the eukaryotic translation initiation factor 3 (eIF-3) complex, which is involved in protein synthesis of a specialized repertoire of mRNAs and, together with other initiation factors, stimulates binding of mRNA and methionyl-tRNAi to the 40S ribosome. The eIF-3 complex specifically targets and initiates translation of a subset of mRNAs involved in cell proliferation.</text>
</comment>
<dbReference type="GO" id="GO:0001732">
    <property type="term" value="P:formation of cytoplasmic translation initiation complex"/>
    <property type="evidence" value="ECO:0007669"/>
    <property type="project" value="UniProtKB-UniRule"/>
</dbReference>
<keyword evidence="3 5" id="KW-0648">Protein biosynthesis</keyword>
<dbReference type="InterPro" id="IPR037518">
    <property type="entry name" value="MPN"/>
</dbReference>
<evidence type="ECO:0000256" key="1">
    <source>
        <dbReference type="ARBA" id="ARBA00022490"/>
    </source>
</evidence>
<dbReference type="OrthoDB" id="25498at2759"/>
<dbReference type="GO" id="GO:0003743">
    <property type="term" value="F:translation initiation factor activity"/>
    <property type="evidence" value="ECO:0007669"/>
    <property type="project" value="UniProtKB-UniRule"/>
</dbReference>
<dbReference type="EnsemblMetazoa" id="XM_001199439">
    <property type="protein sequence ID" value="XP_001199439"/>
    <property type="gene ID" value="LOC763457"/>
</dbReference>
<dbReference type="OMA" id="EYFVHFH"/>